<keyword evidence="1" id="KW-0812">Transmembrane</keyword>
<dbReference type="AlphaFoldDB" id="A0A919JUS6"/>
<organism evidence="2 3">
    <name type="scientific">Paractinoplanes rishiriensis</name>
    <dbReference type="NCBI Taxonomy" id="1050105"/>
    <lineage>
        <taxon>Bacteria</taxon>
        <taxon>Bacillati</taxon>
        <taxon>Actinomycetota</taxon>
        <taxon>Actinomycetes</taxon>
        <taxon>Micromonosporales</taxon>
        <taxon>Micromonosporaceae</taxon>
        <taxon>Paractinoplanes</taxon>
    </lineage>
</organism>
<comment type="caution">
    <text evidence="2">The sequence shown here is derived from an EMBL/GenBank/DDBJ whole genome shotgun (WGS) entry which is preliminary data.</text>
</comment>
<reference evidence="2" key="1">
    <citation type="submission" date="2021-01" db="EMBL/GenBank/DDBJ databases">
        <title>Whole genome shotgun sequence of Actinoplanes rishiriensis NBRC 108556.</title>
        <authorList>
            <person name="Komaki H."/>
            <person name="Tamura T."/>
        </authorList>
    </citation>
    <scope>NUCLEOTIDE SEQUENCE</scope>
    <source>
        <strain evidence="2">NBRC 108556</strain>
    </source>
</reference>
<gene>
    <name evidence="2" type="ORF">Ari01nite_26550</name>
</gene>
<feature type="transmembrane region" description="Helical" evidence="1">
    <location>
        <begin position="6"/>
        <end position="21"/>
    </location>
</feature>
<feature type="transmembrane region" description="Helical" evidence="1">
    <location>
        <begin position="68"/>
        <end position="83"/>
    </location>
</feature>
<dbReference type="Proteomes" id="UP000636960">
    <property type="component" value="Unassembled WGS sequence"/>
</dbReference>
<keyword evidence="1" id="KW-1133">Transmembrane helix</keyword>
<evidence type="ECO:0000313" key="2">
    <source>
        <dbReference type="EMBL" id="GIE95190.1"/>
    </source>
</evidence>
<sequence>MSLLLDLANIIGGLLLATPLLRRLPRVGAGIGQVADRVAPWGWIIGIVALVAGGFYLIVHIFSGPHPFHFEIVGIAVGVLLAWERLTTRRPITTSRHGEPTGAVMVIAIFGMIAVLVGLQGLVTPG</sequence>
<evidence type="ECO:0000313" key="3">
    <source>
        <dbReference type="Proteomes" id="UP000636960"/>
    </source>
</evidence>
<dbReference type="EMBL" id="BOMV01000025">
    <property type="protein sequence ID" value="GIE95190.1"/>
    <property type="molecule type" value="Genomic_DNA"/>
</dbReference>
<proteinExistence type="predicted"/>
<name>A0A919JUS6_9ACTN</name>
<feature type="transmembrane region" description="Helical" evidence="1">
    <location>
        <begin position="41"/>
        <end position="62"/>
    </location>
</feature>
<accession>A0A919JUS6</accession>
<feature type="transmembrane region" description="Helical" evidence="1">
    <location>
        <begin position="103"/>
        <end position="123"/>
    </location>
</feature>
<keyword evidence="3" id="KW-1185">Reference proteome</keyword>
<protein>
    <submittedName>
        <fullName evidence="2">Uncharacterized protein</fullName>
    </submittedName>
</protein>
<evidence type="ECO:0000256" key="1">
    <source>
        <dbReference type="SAM" id="Phobius"/>
    </source>
</evidence>
<keyword evidence="1" id="KW-0472">Membrane</keyword>